<proteinExistence type="predicted"/>
<evidence type="ECO:0000313" key="1">
    <source>
        <dbReference type="EMBL" id="SFI16559.1"/>
    </source>
</evidence>
<sequence>MPLQSGLDHHLDINPGNVEYYDRDYFIMDSLMTNNAPMTEENVKLNLGDVEIHDKNSQNYDTYELLQFDMIHLKSVDKQKWKLSNDKKMIGQYNVQKAETNWGGRHWTAWFAEAIPFSEGPYKFNGLPGIIMELSDSRKDYSFKMIKSENLPETAKTPFSFFIKKAVFIPGEKYVKTKIMYYNDPLAFLKNMNITLTPDNWAMLKDGTKVNLTNQKEVIATQQKLIRDYNNPINLDEAIQYPSK</sequence>
<keyword evidence="2" id="KW-1185">Reference proteome</keyword>
<reference evidence="1 2" key="1">
    <citation type="submission" date="2016-10" db="EMBL/GenBank/DDBJ databases">
        <authorList>
            <person name="de Groot N.N."/>
        </authorList>
    </citation>
    <scope>NUCLEOTIDE SEQUENCE [LARGE SCALE GENOMIC DNA]</scope>
    <source>
        <strain evidence="1 2">DSM 26000</strain>
    </source>
</reference>
<dbReference type="OrthoDB" id="1440774at2"/>
<dbReference type="InterPro" id="IPR005901">
    <property type="entry name" value="GLPGLI"/>
</dbReference>
<dbReference type="STRING" id="1125876.SAMN05443292_1732"/>
<dbReference type="Pfam" id="PF09697">
    <property type="entry name" value="Porph_ging"/>
    <property type="match status" value="1"/>
</dbReference>
<dbReference type="NCBIfam" id="TIGR01200">
    <property type="entry name" value="GLPGLI"/>
    <property type="match status" value="1"/>
</dbReference>
<name>A0A1I3FZC9_9FLAO</name>
<organism evidence="1 2">
    <name type="scientific">Halpernia frigidisoli</name>
    <dbReference type="NCBI Taxonomy" id="1125876"/>
    <lineage>
        <taxon>Bacteria</taxon>
        <taxon>Pseudomonadati</taxon>
        <taxon>Bacteroidota</taxon>
        <taxon>Flavobacteriia</taxon>
        <taxon>Flavobacteriales</taxon>
        <taxon>Weeksellaceae</taxon>
        <taxon>Chryseobacterium group</taxon>
        <taxon>Halpernia</taxon>
    </lineage>
</organism>
<accession>A0A1I3FZC9</accession>
<protein>
    <submittedName>
        <fullName evidence="1">GLPGLI family protein</fullName>
    </submittedName>
</protein>
<dbReference type="AlphaFoldDB" id="A0A1I3FZC9"/>
<dbReference type="Proteomes" id="UP000198931">
    <property type="component" value="Unassembled WGS sequence"/>
</dbReference>
<dbReference type="EMBL" id="FOQT01000002">
    <property type="protein sequence ID" value="SFI16559.1"/>
    <property type="molecule type" value="Genomic_DNA"/>
</dbReference>
<dbReference type="RefSeq" id="WP_090079686.1">
    <property type="nucleotide sequence ID" value="NZ_FOQT01000002.1"/>
</dbReference>
<gene>
    <name evidence="1" type="ORF">SAMN05443292_1732</name>
</gene>
<evidence type="ECO:0000313" key="2">
    <source>
        <dbReference type="Proteomes" id="UP000198931"/>
    </source>
</evidence>